<dbReference type="RefSeq" id="WP_183366661.1">
    <property type="nucleotide sequence ID" value="NZ_JACIEZ010000004.1"/>
</dbReference>
<dbReference type="EMBL" id="JACIEZ010000004">
    <property type="protein sequence ID" value="MBB4065376.1"/>
    <property type="molecule type" value="Genomic_DNA"/>
</dbReference>
<comment type="caution">
    <text evidence="2">The sequence shown here is derived from an EMBL/GenBank/DDBJ whole genome shotgun (WGS) entry which is preliminary data.</text>
</comment>
<keyword evidence="3" id="KW-1185">Reference proteome</keyword>
<evidence type="ECO:0000313" key="2">
    <source>
        <dbReference type="EMBL" id="MBB4065376.1"/>
    </source>
</evidence>
<feature type="domain" description="Beta-lactamase hydrolase-like protein phosphatase-like" evidence="1">
    <location>
        <begin position="19"/>
        <end position="122"/>
    </location>
</feature>
<name>A0A7W6J7N5_9HYPH</name>
<dbReference type="InterPro" id="IPR005939">
    <property type="entry name" value="BLH_phosphatase-like"/>
</dbReference>
<evidence type="ECO:0000259" key="1">
    <source>
        <dbReference type="Pfam" id="PF04273"/>
    </source>
</evidence>
<accession>A0A7W6J7N5</accession>
<dbReference type="GO" id="GO:0016491">
    <property type="term" value="F:oxidoreductase activity"/>
    <property type="evidence" value="ECO:0007669"/>
    <property type="project" value="UniProtKB-KW"/>
</dbReference>
<dbReference type="Proteomes" id="UP000528286">
    <property type="component" value="Unassembled WGS sequence"/>
</dbReference>
<organism evidence="2 3">
    <name type="scientific">Gellertiella hungarica</name>
    <dbReference type="NCBI Taxonomy" id="1572859"/>
    <lineage>
        <taxon>Bacteria</taxon>
        <taxon>Pseudomonadati</taxon>
        <taxon>Pseudomonadota</taxon>
        <taxon>Alphaproteobacteria</taxon>
        <taxon>Hyphomicrobiales</taxon>
        <taxon>Rhizobiaceae</taxon>
        <taxon>Gellertiella</taxon>
    </lineage>
</organism>
<reference evidence="2 3" key="1">
    <citation type="submission" date="2020-08" db="EMBL/GenBank/DDBJ databases">
        <title>Genomic Encyclopedia of Type Strains, Phase IV (KMG-IV): sequencing the most valuable type-strain genomes for metagenomic binning, comparative biology and taxonomic classification.</title>
        <authorList>
            <person name="Goeker M."/>
        </authorList>
    </citation>
    <scope>NUCLEOTIDE SEQUENCE [LARGE SCALE GENOMIC DNA]</scope>
    <source>
        <strain evidence="2 3">DSM 29853</strain>
    </source>
</reference>
<dbReference type="Pfam" id="PF04273">
    <property type="entry name" value="BLH_phosphatase"/>
    <property type="match status" value="1"/>
</dbReference>
<proteinExistence type="predicted"/>
<gene>
    <name evidence="2" type="ORF">GGR23_002577</name>
</gene>
<dbReference type="SUPFAM" id="SSF52799">
    <property type="entry name" value="(Phosphotyrosine protein) phosphatases II"/>
    <property type="match status" value="1"/>
</dbReference>
<dbReference type="InterPro" id="IPR029021">
    <property type="entry name" value="Prot-tyrosine_phosphatase-like"/>
</dbReference>
<dbReference type="EC" id="1.8.5.-" evidence="2"/>
<protein>
    <submittedName>
        <fullName evidence="2">Sulfide:quinone oxidoreductase</fullName>
        <ecNumber evidence="2">1.8.5.-</ecNumber>
    </submittedName>
</protein>
<dbReference type="Gene3D" id="3.90.190.10">
    <property type="entry name" value="Protein tyrosine phosphatase superfamily"/>
    <property type="match status" value="1"/>
</dbReference>
<dbReference type="AlphaFoldDB" id="A0A7W6J7N5"/>
<sequence>MLGNLLALFMGKGRKMVQVRKIDSGFDVAGQLVPDQMAEVSTLGYKRVICMRPDNEGFNQPAFADIAAAADKAGLTAIYFPVVPGQMTPDQARKLKTILGSESGPVLAFCASGNRCAAAYDMARRV</sequence>
<dbReference type="GO" id="GO:0016787">
    <property type="term" value="F:hydrolase activity"/>
    <property type="evidence" value="ECO:0007669"/>
    <property type="project" value="InterPro"/>
</dbReference>
<evidence type="ECO:0000313" key="3">
    <source>
        <dbReference type="Proteomes" id="UP000528286"/>
    </source>
</evidence>
<dbReference type="NCBIfam" id="TIGR01244">
    <property type="entry name" value="TIGR01244 family sulfur transferase"/>
    <property type="match status" value="1"/>
</dbReference>
<keyword evidence="2" id="KW-0560">Oxidoreductase</keyword>